<dbReference type="Proteomes" id="UP000053257">
    <property type="component" value="Unassembled WGS sequence"/>
</dbReference>
<sequence>MSEEWSIDWDVVDEKLQVILEELKAEGKTEVDQDTEAFVRERLSAAIALPSTVTLFPIYVTVHIFNGSVKITTVITGTKHFEGTIDKTHWGAASSGWMTISEGGDVDFTALNTEGVGRPGNFQMRFYKNSRTQVAHVEGSELYQRTERATGKGVLYE</sequence>
<gene>
    <name evidence="1" type="ORF">PHLGIDRAFT_18168</name>
</gene>
<evidence type="ECO:0000313" key="1">
    <source>
        <dbReference type="EMBL" id="KIP10899.1"/>
    </source>
</evidence>
<proteinExistence type="predicted"/>
<evidence type="ECO:0000313" key="2">
    <source>
        <dbReference type="Proteomes" id="UP000053257"/>
    </source>
</evidence>
<dbReference type="HOGENOM" id="CLU_1678563_0_0_1"/>
<accession>A0A0C3NZM6</accession>
<organism evidence="1 2">
    <name type="scientific">Phlebiopsis gigantea (strain 11061_1 CR5-6)</name>
    <name type="common">White-rot fungus</name>
    <name type="synonym">Peniophora gigantea</name>
    <dbReference type="NCBI Taxonomy" id="745531"/>
    <lineage>
        <taxon>Eukaryota</taxon>
        <taxon>Fungi</taxon>
        <taxon>Dikarya</taxon>
        <taxon>Basidiomycota</taxon>
        <taxon>Agaricomycotina</taxon>
        <taxon>Agaricomycetes</taxon>
        <taxon>Polyporales</taxon>
        <taxon>Phanerochaetaceae</taxon>
        <taxon>Phlebiopsis</taxon>
    </lineage>
</organism>
<dbReference type="AlphaFoldDB" id="A0A0C3NZM6"/>
<keyword evidence="2" id="KW-1185">Reference proteome</keyword>
<reference evidence="1 2" key="1">
    <citation type="journal article" date="2014" name="PLoS Genet.">
        <title>Analysis of the Phlebiopsis gigantea genome, transcriptome and secretome provides insight into its pioneer colonization strategies of wood.</title>
        <authorList>
            <person name="Hori C."/>
            <person name="Ishida T."/>
            <person name="Igarashi K."/>
            <person name="Samejima M."/>
            <person name="Suzuki H."/>
            <person name="Master E."/>
            <person name="Ferreira P."/>
            <person name="Ruiz-Duenas F.J."/>
            <person name="Held B."/>
            <person name="Canessa P."/>
            <person name="Larrondo L.F."/>
            <person name="Schmoll M."/>
            <person name="Druzhinina I.S."/>
            <person name="Kubicek C.P."/>
            <person name="Gaskell J.A."/>
            <person name="Kersten P."/>
            <person name="St John F."/>
            <person name="Glasner J."/>
            <person name="Sabat G."/>
            <person name="Splinter BonDurant S."/>
            <person name="Syed K."/>
            <person name="Yadav J."/>
            <person name="Mgbeahuruike A.C."/>
            <person name="Kovalchuk A."/>
            <person name="Asiegbu F.O."/>
            <person name="Lackner G."/>
            <person name="Hoffmeister D."/>
            <person name="Rencoret J."/>
            <person name="Gutierrez A."/>
            <person name="Sun H."/>
            <person name="Lindquist E."/>
            <person name="Barry K."/>
            <person name="Riley R."/>
            <person name="Grigoriev I.V."/>
            <person name="Henrissat B."/>
            <person name="Kues U."/>
            <person name="Berka R.M."/>
            <person name="Martinez A.T."/>
            <person name="Covert S.F."/>
            <person name="Blanchette R.A."/>
            <person name="Cullen D."/>
        </authorList>
    </citation>
    <scope>NUCLEOTIDE SEQUENCE [LARGE SCALE GENOMIC DNA]</scope>
    <source>
        <strain evidence="1 2">11061_1 CR5-6</strain>
    </source>
</reference>
<name>A0A0C3NZM6_PHLG1</name>
<dbReference type="EMBL" id="KN840450">
    <property type="protein sequence ID" value="KIP10899.1"/>
    <property type="molecule type" value="Genomic_DNA"/>
</dbReference>
<protein>
    <submittedName>
        <fullName evidence="1">Uncharacterized protein</fullName>
    </submittedName>
</protein>